<dbReference type="InterPro" id="IPR002938">
    <property type="entry name" value="FAD-bd"/>
</dbReference>
<evidence type="ECO:0000256" key="15">
    <source>
        <dbReference type="ARBA" id="ARBA00023002"/>
    </source>
</evidence>
<dbReference type="GO" id="GO:0016829">
    <property type="term" value="F:lyase activity"/>
    <property type="evidence" value="ECO:0007669"/>
    <property type="project" value="InterPro"/>
</dbReference>
<feature type="compositionally biased region" description="Polar residues" evidence="17">
    <location>
        <begin position="798"/>
        <end position="811"/>
    </location>
</feature>
<keyword evidence="21" id="KW-1185">Reference proteome</keyword>
<feature type="region of interest" description="Disordered" evidence="17">
    <location>
        <begin position="1063"/>
        <end position="1095"/>
    </location>
</feature>
<keyword evidence="7" id="KW-0813">Transport</keyword>
<evidence type="ECO:0000256" key="10">
    <source>
        <dbReference type="ARBA" id="ARBA00022670"/>
    </source>
</evidence>
<evidence type="ECO:0000256" key="13">
    <source>
        <dbReference type="ARBA" id="ARBA00022827"/>
    </source>
</evidence>
<evidence type="ECO:0000256" key="11">
    <source>
        <dbReference type="ARBA" id="ARBA00022750"/>
    </source>
</evidence>
<evidence type="ECO:0000256" key="4">
    <source>
        <dbReference type="ARBA" id="ARBA00009136"/>
    </source>
</evidence>
<dbReference type="RefSeq" id="XP_026609589.1">
    <property type="nucleotide sequence ID" value="XM_026754279.1"/>
</dbReference>
<dbReference type="InterPro" id="IPR036188">
    <property type="entry name" value="FAD/NAD-bd_sf"/>
</dbReference>
<comment type="subcellular location">
    <subcellularLocation>
        <location evidence="2">Cytoplasm</location>
    </subcellularLocation>
</comment>
<dbReference type="Pfam" id="PF06314">
    <property type="entry name" value="ADC"/>
    <property type="match status" value="1"/>
</dbReference>
<feature type="domain" description="Ubiquitin-like" evidence="19">
    <location>
        <begin position="703"/>
        <end position="784"/>
    </location>
</feature>
<dbReference type="InterPro" id="IPR015940">
    <property type="entry name" value="UBA"/>
</dbReference>
<dbReference type="SMART" id="SM00165">
    <property type="entry name" value="UBA"/>
    <property type="match status" value="1"/>
</dbReference>
<gene>
    <name evidence="20" type="ORF">CDV56_100660</name>
</gene>
<dbReference type="STRING" id="41047.A0A397FZH2"/>
<dbReference type="Gene3D" id="3.10.20.90">
    <property type="entry name" value="Phosphatidylinositol 3-kinase Catalytic Subunit, Chain A, domain 1"/>
    <property type="match status" value="1"/>
</dbReference>
<dbReference type="FunFam" id="3.50.50.60:FF:000296">
    <property type="entry name" value="Salicylate hydroxylase, putative"/>
    <property type="match status" value="1"/>
</dbReference>
<dbReference type="FunFam" id="2.40.400.10:FF:000001">
    <property type="entry name" value="FAD binding domain protein"/>
    <property type="match status" value="1"/>
</dbReference>
<evidence type="ECO:0000256" key="3">
    <source>
        <dbReference type="ARBA" id="ARBA00007992"/>
    </source>
</evidence>
<evidence type="ECO:0000256" key="7">
    <source>
        <dbReference type="ARBA" id="ARBA00022448"/>
    </source>
</evidence>
<evidence type="ECO:0000256" key="8">
    <source>
        <dbReference type="ARBA" id="ARBA00022490"/>
    </source>
</evidence>
<dbReference type="SUPFAM" id="SSF54373">
    <property type="entry name" value="FAD-linked reductases, C-terminal domain"/>
    <property type="match status" value="1"/>
</dbReference>
<evidence type="ECO:0000313" key="21">
    <source>
        <dbReference type="Proteomes" id="UP000215305"/>
    </source>
</evidence>
<dbReference type="SMART" id="SM00213">
    <property type="entry name" value="UBQ"/>
    <property type="match status" value="1"/>
</dbReference>
<keyword evidence="16" id="KW-0503">Monooxygenase</keyword>
<evidence type="ECO:0000259" key="19">
    <source>
        <dbReference type="PROSITE" id="PS50053"/>
    </source>
</evidence>
<dbReference type="Pfam" id="PF01494">
    <property type="entry name" value="FAD_binding_3"/>
    <property type="match status" value="1"/>
</dbReference>
<dbReference type="InterPro" id="IPR029071">
    <property type="entry name" value="Ubiquitin-like_domsf"/>
</dbReference>
<dbReference type="PANTHER" id="PTHR13789:SF261">
    <property type="entry name" value="HYDROXYLASE, PUTATIVE (AFU_ORTHOLOGUE AFUA_7G00590)-RELATED"/>
    <property type="match status" value="1"/>
</dbReference>
<dbReference type="AlphaFoldDB" id="A0A397FZH2"/>
<accession>A0A397FZH2</accession>
<dbReference type="Gene3D" id="2.40.70.10">
    <property type="entry name" value="Acid Proteases"/>
    <property type="match status" value="1"/>
</dbReference>
<reference evidence="20" key="1">
    <citation type="submission" date="2018-08" db="EMBL/GenBank/DDBJ databases">
        <title>Draft genome sequence of azole-resistant Aspergillus thermomutatus (Neosartorya pseudofischeri) strain HMR AF 39, isolated from a human nasal aspirate.</title>
        <authorList>
            <person name="Parent-Michaud M."/>
            <person name="Dufresne P.J."/>
            <person name="Fournier E."/>
            <person name="Martineau C."/>
            <person name="Moreira S."/>
            <person name="Perkins V."/>
            <person name="De Repentigny L."/>
            <person name="Dufresne S.F."/>
        </authorList>
    </citation>
    <scope>NUCLEOTIDE SEQUENCE [LARGE SCALE GENOMIC DNA]</scope>
    <source>
        <strain evidence="20">HMR AF 39</strain>
    </source>
</reference>
<feature type="domain" description="UBA" evidence="18">
    <location>
        <begin position="1093"/>
        <end position="1131"/>
    </location>
</feature>
<dbReference type="InterPro" id="IPR050493">
    <property type="entry name" value="FAD-dep_Monooxygenase_BioMet"/>
</dbReference>
<dbReference type="PROSITE" id="PS50053">
    <property type="entry name" value="UBIQUITIN_2"/>
    <property type="match status" value="1"/>
</dbReference>
<sequence>MGSNDLNGATQDGLRILIVGAGIGGLTAAIALRQQGHRVTLFERSRFANEIGAAIHISPNANSVLLRLGVDATKFGAVETEMLRERSPDGKVLGIVPVKKLASMWRHKWLLVHRAHLHEGLKAAALAPGSGIPAELHTSSKVVDIDPHRATLTLADGQVVQGDVVIAADGVHSVARSKLSGASNIAPYNSGRNAFRFLMSRQAALDDPETRKLAQDRGVVDMWDSPDRRLVIYPCQNNEILNFVCLHPSTMTTIETGTDWNQLAGKDALIEVYKDFDPLLVKLLGKAEAETLRIWPLLDMDTLPTWVEGSMAVIGDAAHPFLPYRGSGGAMAIEDGVSLGVMLSKGVQRHEIPERLKLYNQARHERATTIQQMTRDSAHGPLPPPESQAIVNYIYGHDEFDHSTQILRKYLWTQNPQTYWRQPIVFGPMPGPRQDFYGQDRAVKSLKSTFKTASIRFRTSRTLLQNLLPNESYSFSSPGTIAYASFSQTTLNGMDWLGGGGYRHLGLYIEGVQYKKANGEVVKGTYMPILFENLADPIVSGREELGMPKLYTAIDAHERRDSYHLQTSWQGAVWGHFHLESLEDVNPENDPGVIGGEPSDGILVHRYIPRVGRDCKGEAEAEYPVFVPHAAESKVVPSKVTRVRKTTKASFEIDALGWESLPTLQHIISRLAEIPVDQIHHYPVGLAIELRSFPRTAYLSNTMRITVSVIRPDQADSDIISLEVGGDMTVELLKAIVESETSIPTNAQRLVYNNQLLGNDAQTLEQIGIGEGDMLGVHITLRSPQAPARSVGGPSAAAPQNLQRRQATTPDPETIRLHILGDPRVREAVRRQNPELADAANDAQRFRDVLMAQQRREAQLEAEKEARIAMLNADPFNPENQREIEEIIRQNAVTENLHTAMEHHPESFGRVTMLYIPVEVNGHKVNAFVDSGAQVTIMSPECATACNIMRLVDRRYGGIAKGVGTATILGRVHSAQIKIGSMFLPCSFTVMEGKHIDLLLGLDMLRRHQACIDLKKGALVIQDEAVPFLGEADIPKELQEGFEDEPIVKGADGAEVGARTGAVTHQASGSSTSAAAPSSSTPRVNIRPAPSSRWPQDSVAKITELGFTREEAIRALDAANGDLDGAIGFLI</sequence>
<evidence type="ECO:0000256" key="6">
    <source>
        <dbReference type="ARBA" id="ARBA00021491"/>
    </source>
</evidence>
<keyword evidence="15" id="KW-0560">Oxidoreductase</keyword>
<dbReference type="InterPro" id="IPR057273">
    <property type="entry name" value="Ddi1/2_HDD"/>
</dbReference>
<feature type="compositionally biased region" description="Low complexity" evidence="17">
    <location>
        <begin position="1067"/>
        <end position="1082"/>
    </location>
</feature>
<dbReference type="Proteomes" id="UP000215305">
    <property type="component" value="Unassembled WGS sequence"/>
</dbReference>
<dbReference type="Pfam" id="PF24669">
    <property type="entry name" value="Ddi2_HDD"/>
    <property type="match status" value="1"/>
</dbReference>
<feature type="region of interest" description="Disordered" evidence="17">
    <location>
        <begin position="785"/>
        <end position="811"/>
    </location>
</feature>
<dbReference type="InterPro" id="IPR033882">
    <property type="entry name" value="DDI1_N"/>
</dbReference>
<dbReference type="InterPro" id="IPR000626">
    <property type="entry name" value="Ubiquitin-like_dom"/>
</dbReference>
<evidence type="ECO:0000256" key="17">
    <source>
        <dbReference type="SAM" id="MobiDB-lite"/>
    </source>
</evidence>
<keyword evidence="13" id="KW-0274">FAD</keyword>
<dbReference type="Gene3D" id="3.50.50.60">
    <property type="entry name" value="FAD/NAD(P)-binding domain"/>
    <property type="match status" value="1"/>
</dbReference>
<dbReference type="GO" id="GO:0005737">
    <property type="term" value="C:cytoplasm"/>
    <property type="evidence" value="ECO:0007669"/>
    <property type="project" value="UniProtKB-SubCell"/>
</dbReference>
<dbReference type="Pfam" id="PF09668">
    <property type="entry name" value="Asp_protease"/>
    <property type="match status" value="1"/>
</dbReference>
<dbReference type="VEuPathDB" id="FungiDB:CDV56_100660"/>
<dbReference type="InterPro" id="IPR019103">
    <property type="entry name" value="Peptidase_aspartic_DDI1-type"/>
</dbReference>
<evidence type="ECO:0000259" key="18">
    <source>
        <dbReference type="PROSITE" id="PS50030"/>
    </source>
</evidence>
<dbReference type="PANTHER" id="PTHR13789">
    <property type="entry name" value="MONOOXYGENASE"/>
    <property type="match status" value="1"/>
</dbReference>
<dbReference type="SUPFAM" id="SSF51905">
    <property type="entry name" value="FAD/NAD(P)-binding domain"/>
    <property type="match status" value="1"/>
</dbReference>
<dbReference type="OrthoDB" id="1047367at2759"/>
<dbReference type="EMBL" id="NKHU02000476">
    <property type="protein sequence ID" value="RHZ43199.1"/>
    <property type="molecule type" value="Genomic_DNA"/>
</dbReference>
<dbReference type="GO" id="GO:0015031">
    <property type="term" value="P:protein transport"/>
    <property type="evidence" value="ECO:0007669"/>
    <property type="project" value="UniProtKB-KW"/>
</dbReference>
<dbReference type="CDD" id="cd02440">
    <property type="entry name" value="AdoMet_MTases"/>
    <property type="match status" value="1"/>
</dbReference>
<evidence type="ECO:0000256" key="2">
    <source>
        <dbReference type="ARBA" id="ARBA00004496"/>
    </source>
</evidence>
<comment type="subunit">
    <text evidence="5">Binds ubiquitin and polyubiquitinated proteins.</text>
</comment>
<name>A0A397FZH2_ASPTH</name>
<evidence type="ECO:0000256" key="1">
    <source>
        <dbReference type="ARBA" id="ARBA00003231"/>
    </source>
</evidence>
<dbReference type="GO" id="GO:0071949">
    <property type="term" value="F:FAD binding"/>
    <property type="evidence" value="ECO:0007669"/>
    <property type="project" value="InterPro"/>
</dbReference>
<dbReference type="Pfam" id="PF00240">
    <property type="entry name" value="ubiquitin"/>
    <property type="match status" value="1"/>
</dbReference>
<dbReference type="PRINTS" id="PR00420">
    <property type="entry name" value="RNGMNOXGNASE"/>
</dbReference>
<dbReference type="GO" id="GO:0004190">
    <property type="term" value="F:aspartic-type endopeptidase activity"/>
    <property type="evidence" value="ECO:0007669"/>
    <property type="project" value="UniProtKB-KW"/>
</dbReference>
<dbReference type="SUPFAM" id="SSF50630">
    <property type="entry name" value="Acid proteases"/>
    <property type="match status" value="1"/>
</dbReference>
<evidence type="ECO:0000256" key="9">
    <source>
        <dbReference type="ARBA" id="ARBA00022630"/>
    </source>
</evidence>
<dbReference type="InterPro" id="IPR010451">
    <property type="entry name" value="Acetoacetate_decarboxylase"/>
</dbReference>
<evidence type="ECO:0000256" key="16">
    <source>
        <dbReference type="ARBA" id="ARBA00023033"/>
    </source>
</evidence>
<evidence type="ECO:0000256" key="12">
    <source>
        <dbReference type="ARBA" id="ARBA00022801"/>
    </source>
</evidence>
<comment type="similarity">
    <text evidence="4">Belongs to the DDI1 family.</text>
</comment>
<protein>
    <recommendedName>
        <fullName evidence="6">DNA damage-inducible protein 1</fullName>
    </recommendedName>
</protein>
<dbReference type="GO" id="GO:0006508">
    <property type="term" value="P:proteolysis"/>
    <property type="evidence" value="ECO:0007669"/>
    <property type="project" value="UniProtKB-KW"/>
</dbReference>
<dbReference type="GeneID" id="38122634"/>
<dbReference type="SUPFAM" id="SSF46934">
    <property type="entry name" value="UBA-like"/>
    <property type="match status" value="1"/>
</dbReference>
<dbReference type="Gene3D" id="2.40.400.10">
    <property type="entry name" value="Acetoacetate decarboxylase-like"/>
    <property type="match status" value="1"/>
</dbReference>
<dbReference type="GO" id="GO:0004497">
    <property type="term" value="F:monooxygenase activity"/>
    <property type="evidence" value="ECO:0007669"/>
    <property type="project" value="UniProtKB-KW"/>
</dbReference>
<evidence type="ECO:0000313" key="20">
    <source>
        <dbReference type="EMBL" id="RHZ43199.1"/>
    </source>
</evidence>
<evidence type="ECO:0000256" key="14">
    <source>
        <dbReference type="ARBA" id="ARBA00022927"/>
    </source>
</evidence>
<dbReference type="InterPro" id="IPR021109">
    <property type="entry name" value="Peptidase_aspartic_dom_sf"/>
</dbReference>
<dbReference type="InterPro" id="IPR009060">
    <property type="entry name" value="UBA-like_sf"/>
</dbReference>
<dbReference type="Pfam" id="PF00627">
    <property type="entry name" value="UBA"/>
    <property type="match status" value="1"/>
</dbReference>
<evidence type="ECO:0000256" key="5">
    <source>
        <dbReference type="ARBA" id="ARBA00011128"/>
    </source>
</evidence>
<keyword evidence="11" id="KW-0064">Aspartyl protease</keyword>
<dbReference type="CDD" id="cd05479">
    <property type="entry name" value="RP_DDI"/>
    <property type="match status" value="1"/>
</dbReference>
<dbReference type="Gene3D" id="1.10.8.10">
    <property type="entry name" value="DNA helicase RuvA subunit, C-terminal domain"/>
    <property type="match status" value="1"/>
</dbReference>
<comment type="similarity">
    <text evidence="3">Belongs to the paxM FAD-dependent monooxygenase family.</text>
</comment>
<comment type="function">
    <text evidence="1">Probable aspartic protease. May be involved in the regulation of exocytosis. Acts as a linker between the 19S proteasome and polyubiquitinated proteins via UBA domain interactions with ubiquitin for their subsequent degradation. Required for S-phase checkpoint control.</text>
</comment>
<keyword evidence="14" id="KW-0653">Protein transport</keyword>
<dbReference type="InterPro" id="IPR023375">
    <property type="entry name" value="ADC_dom_sf"/>
</dbReference>
<dbReference type="PROSITE" id="PS50030">
    <property type="entry name" value="UBA"/>
    <property type="match status" value="1"/>
</dbReference>
<keyword evidence="12" id="KW-0378">Hydrolase</keyword>
<organism evidence="20 21">
    <name type="scientific">Aspergillus thermomutatus</name>
    <name type="common">Neosartorya pseudofischeri</name>
    <dbReference type="NCBI Taxonomy" id="41047"/>
    <lineage>
        <taxon>Eukaryota</taxon>
        <taxon>Fungi</taxon>
        <taxon>Dikarya</taxon>
        <taxon>Ascomycota</taxon>
        <taxon>Pezizomycotina</taxon>
        <taxon>Eurotiomycetes</taxon>
        <taxon>Eurotiomycetidae</taxon>
        <taxon>Eurotiales</taxon>
        <taxon>Aspergillaceae</taxon>
        <taxon>Aspergillus</taxon>
        <taxon>Aspergillus subgen. Fumigati</taxon>
    </lineage>
</organism>
<proteinExistence type="inferred from homology"/>
<keyword evidence="8" id="KW-0963">Cytoplasm</keyword>
<keyword evidence="9" id="KW-0285">Flavoprotein</keyword>
<comment type="caution">
    <text evidence="20">The sequence shown here is derived from an EMBL/GenBank/DDBJ whole genome shotgun (WGS) entry which is preliminary data.</text>
</comment>
<dbReference type="CDD" id="cd01796">
    <property type="entry name" value="Ubl_Ddi1_like"/>
    <property type="match status" value="1"/>
</dbReference>
<keyword evidence="10" id="KW-0645">Protease</keyword>
<dbReference type="SUPFAM" id="SSF160104">
    <property type="entry name" value="Acetoacetate decarboxylase-like"/>
    <property type="match status" value="1"/>
</dbReference>
<dbReference type="SUPFAM" id="SSF54236">
    <property type="entry name" value="Ubiquitin-like"/>
    <property type="match status" value="1"/>
</dbReference>